<dbReference type="EMBL" id="CP048222">
    <property type="protein sequence ID" value="QHT70744.1"/>
    <property type="molecule type" value="Genomic_DNA"/>
</dbReference>
<sequence length="169" mass="18728">MQLFRITTEKWARDLSGNGGLYVSGRWHHKGIPVIYTATTRALAVLEKVVHVDAASTPDQYVILTLELPDDISFEEILIENLPKDWGKLSHNIANTSRFPASLVQSEATSILLADMGTAWLQATTSLALKVPSAILTKEKNVLLNPAHKQAKDIKIVSVDPFKFDPRLL</sequence>
<evidence type="ECO:0000313" key="3">
    <source>
        <dbReference type="Proteomes" id="UP000480178"/>
    </source>
</evidence>
<organism evidence="2 3">
    <name type="scientific">Rhodocytophaga rosea</name>
    <dbReference type="NCBI Taxonomy" id="2704465"/>
    <lineage>
        <taxon>Bacteria</taxon>
        <taxon>Pseudomonadati</taxon>
        <taxon>Bacteroidota</taxon>
        <taxon>Cytophagia</taxon>
        <taxon>Cytophagales</taxon>
        <taxon>Rhodocytophagaceae</taxon>
        <taxon>Rhodocytophaga</taxon>
    </lineage>
</organism>
<dbReference type="KEGG" id="rhoz:GXP67_30900"/>
<dbReference type="Pfam" id="PF08808">
    <property type="entry name" value="RES"/>
    <property type="match status" value="1"/>
</dbReference>
<evidence type="ECO:0000259" key="1">
    <source>
        <dbReference type="SMART" id="SM00953"/>
    </source>
</evidence>
<protein>
    <submittedName>
        <fullName evidence="2">RES family NAD+ phosphorylase</fullName>
    </submittedName>
</protein>
<name>A0A6C0GSH7_9BACT</name>
<evidence type="ECO:0000313" key="2">
    <source>
        <dbReference type="EMBL" id="QHT70744.1"/>
    </source>
</evidence>
<proteinExistence type="predicted"/>
<dbReference type="InterPro" id="IPR014914">
    <property type="entry name" value="RES_dom"/>
</dbReference>
<accession>A0A6C0GSH7</accession>
<feature type="domain" description="RES" evidence="1">
    <location>
        <begin position="14"/>
        <end position="158"/>
    </location>
</feature>
<gene>
    <name evidence="2" type="ORF">GXP67_30900</name>
</gene>
<dbReference type="SMART" id="SM00953">
    <property type="entry name" value="RES"/>
    <property type="match status" value="1"/>
</dbReference>
<dbReference type="AlphaFoldDB" id="A0A6C0GSH7"/>
<keyword evidence="3" id="KW-1185">Reference proteome</keyword>
<dbReference type="RefSeq" id="WP_162446716.1">
    <property type="nucleotide sequence ID" value="NZ_CP048222.1"/>
</dbReference>
<reference evidence="2 3" key="1">
    <citation type="submission" date="2020-01" db="EMBL/GenBank/DDBJ databases">
        <authorList>
            <person name="Kim M.K."/>
        </authorList>
    </citation>
    <scope>NUCLEOTIDE SEQUENCE [LARGE SCALE GENOMIC DNA]</scope>
    <source>
        <strain evidence="2 3">172606-1</strain>
    </source>
</reference>
<dbReference type="Proteomes" id="UP000480178">
    <property type="component" value="Chromosome"/>
</dbReference>